<proteinExistence type="predicted"/>
<comment type="caution">
    <text evidence="1">The sequence shown here is derived from an EMBL/GenBank/DDBJ whole genome shotgun (WGS) entry which is preliminary data.</text>
</comment>
<accession>A0AAE4U6Z3</accession>
<sequence>MPPATLIENAYAAEPFGCTPPDDMESAGRVGPGAERCVWSAPRRRIASIEPGEFTDLVLWDLTTAVATQLRRLLDKAH</sequence>
<dbReference type="AlphaFoldDB" id="A0AAE4U6Z3"/>
<evidence type="ECO:0000313" key="2">
    <source>
        <dbReference type="Proteomes" id="UP001185922"/>
    </source>
</evidence>
<dbReference type="RefSeq" id="WP_024497243.1">
    <property type="nucleotide sequence ID" value="NZ_CP096596.1"/>
</dbReference>
<gene>
    <name evidence="1" type="ORF">R3Q15_02765</name>
</gene>
<evidence type="ECO:0000313" key="1">
    <source>
        <dbReference type="EMBL" id="MDV6310831.1"/>
    </source>
</evidence>
<organism evidence="1 2">
    <name type="scientific">Gordonia amicalis</name>
    <dbReference type="NCBI Taxonomy" id="89053"/>
    <lineage>
        <taxon>Bacteria</taxon>
        <taxon>Bacillati</taxon>
        <taxon>Actinomycetota</taxon>
        <taxon>Actinomycetes</taxon>
        <taxon>Mycobacteriales</taxon>
        <taxon>Gordoniaceae</taxon>
        <taxon>Gordonia</taxon>
    </lineage>
</organism>
<reference evidence="1" key="1">
    <citation type="submission" date="2023-10" db="EMBL/GenBank/DDBJ databases">
        <title>Development of a sustainable strategy for remediation of hydrocarbon-contaminated territories based on the waste exchange concept.</title>
        <authorList>
            <person name="Krivoruchko A."/>
        </authorList>
    </citation>
    <scope>NUCLEOTIDE SEQUENCE</scope>
    <source>
        <strain evidence="1">IEGM 1279</strain>
    </source>
</reference>
<dbReference type="EMBL" id="JAWLKH010000002">
    <property type="protein sequence ID" value="MDV6310831.1"/>
    <property type="molecule type" value="Genomic_DNA"/>
</dbReference>
<protein>
    <submittedName>
        <fullName evidence="1">Uncharacterized protein</fullName>
    </submittedName>
</protein>
<name>A0AAE4U6Z3_9ACTN</name>
<dbReference type="Proteomes" id="UP001185922">
    <property type="component" value="Unassembled WGS sequence"/>
</dbReference>